<dbReference type="GO" id="GO:1990281">
    <property type="term" value="C:efflux pump complex"/>
    <property type="evidence" value="ECO:0007669"/>
    <property type="project" value="TreeGrafter"/>
</dbReference>
<protein>
    <submittedName>
        <fullName evidence="4">Efflux RND transporter periplasmic adaptor subunit</fullName>
    </submittedName>
</protein>
<dbReference type="Gene3D" id="2.40.420.20">
    <property type="match status" value="1"/>
</dbReference>
<dbReference type="InterPro" id="IPR058648">
    <property type="entry name" value="HH_CzcB-like"/>
</dbReference>
<keyword evidence="5" id="KW-1185">Reference proteome</keyword>
<dbReference type="PANTHER" id="PTHR30469">
    <property type="entry name" value="MULTIDRUG RESISTANCE PROTEIN MDTA"/>
    <property type="match status" value="1"/>
</dbReference>
<dbReference type="AlphaFoldDB" id="A0A6G9QNC9"/>
<name>A0A6G9QNC9_9GAMM</name>
<reference evidence="4 5" key="1">
    <citation type="submission" date="2020-03" db="EMBL/GenBank/DDBJ databases">
        <title>Complete genome sequence of Shewanella sp.</title>
        <authorList>
            <person name="Kim Y.-S."/>
            <person name="Kim S.-J."/>
            <person name="Jung H.-K."/>
            <person name="Kim K.-H."/>
        </authorList>
    </citation>
    <scope>NUCLEOTIDE SEQUENCE [LARGE SCALE GENOMIC DNA]</scope>
    <source>
        <strain evidence="4 5">PN3F2</strain>
    </source>
</reference>
<proteinExistence type="inferred from homology"/>
<feature type="signal peptide" evidence="2">
    <location>
        <begin position="1"/>
        <end position="28"/>
    </location>
</feature>
<evidence type="ECO:0000256" key="1">
    <source>
        <dbReference type="ARBA" id="ARBA00009477"/>
    </source>
</evidence>
<dbReference type="NCBIfam" id="TIGR01730">
    <property type="entry name" value="RND_mfp"/>
    <property type="match status" value="1"/>
</dbReference>
<organism evidence="4 5">
    <name type="scientific">Shewanella aestuarii</name>
    <dbReference type="NCBI Taxonomy" id="1028752"/>
    <lineage>
        <taxon>Bacteria</taxon>
        <taxon>Pseudomonadati</taxon>
        <taxon>Pseudomonadota</taxon>
        <taxon>Gammaproteobacteria</taxon>
        <taxon>Alteromonadales</taxon>
        <taxon>Shewanellaceae</taxon>
        <taxon>Shewanella</taxon>
    </lineage>
</organism>
<sequence length="376" mass="41843">MQVRLLLNRLIKTLAFSLLPLCSSYVLAQTDTLAVEVAPVEVNALEPNNIEANYARPVKVIQLDIGKGNRERILPGEVRASDRASLSFRVAGQIAKIYVRPGAHVKAGDLLAELDSDLYQQHYEVAKAQYELAKVLFERNTLLVEQGVVSRNDYDQSKSDFTIATAALDKAKTDLTYTKLVAPYDGIISKRDHRAFEFVMAQESVLGIRTESFVDVSFQLPEQFIGAIQRTEALDKQTNRVEVKFDSRQKWYPATLKEMSTVADSTTGSYTLILTLPMPEQLNVLPGMAASVKVKLPSRGSQTNPVIPKGALVNQQGQDFVFRWLPHDKQVEKVAVELQDNKLLSGLEDGDWIVVAGAKELTDGDKAVRWVKERGL</sequence>
<accession>A0A6G9QNC9</accession>
<dbReference type="EMBL" id="CP050313">
    <property type="protein sequence ID" value="QIR16094.1"/>
    <property type="molecule type" value="Genomic_DNA"/>
</dbReference>
<evidence type="ECO:0000313" key="4">
    <source>
        <dbReference type="EMBL" id="QIR16094.1"/>
    </source>
</evidence>
<evidence type="ECO:0000259" key="3">
    <source>
        <dbReference type="Pfam" id="PF25893"/>
    </source>
</evidence>
<dbReference type="InterPro" id="IPR006143">
    <property type="entry name" value="RND_pump_MFP"/>
</dbReference>
<dbReference type="SUPFAM" id="SSF111369">
    <property type="entry name" value="HlyD-like secretion proteins"/>
    <property type="match status" value="1"/>
</dbReference>
<evidence type="ECO:0000256" key="2">
    <source>
        <dbReference type="SAM" id="SignalP"/>
    </source>
</evidence>
<dbReference type="PANTHER" id="PTHR30469:SF20">
    <property type="entry name" value="EFFLUX RND TRANSPORTER PERIPLASMIC ADAPTOR SUBUNIT"/>
    <property type="match status" value="1"/>
</dbReference>
<feature type="domain" description="CzcB-like alpha-helical hairpin" evidence="3">
    <location>
        <begin position="121"/>
        <end position="175"/>
    </location>
</feature>
<dbReference type="Pfam" id="PF25893">
    <property type="entry name" value="HH_CzcB"/>
    <property type="match status" value="1"/>
</dbReference>
<comment type="similarity">
    <text evidence="1">Belongs to the membrane fusion protein (MFP) (TC 8.A.1) family.</text>
</comment>
<feature type="chain" id="PRO_5026224721" evidence="2">
    <location>
        <begin position="29"/>
        <end position="376"/>
    </location>
</feature>
<dbReference type="Gene3D" id="2.40.30.170">
    <property type="match status" value="1"/>
</dbReference>
<dbReference type="Gene3D" id="2.40.50.100">
    <property type="match status" value="1"/>
</dbReference>
<keyword evidence="2" id="KW-0732">Signal</keyword>
<dbReference type="Proteomes" id="UP000502608">
    <property type="component" value="Chromosome"/>
</dbReference>
<dbReference type="GO" id="GO:0015562">
    <property type="term" value="F:efflux transmembrane transporter activity"/>
    <property type="evidence" value="ECO:0007669"/>
    <property type="project" value="TreeGrafter"/>
</dbReference>
<dbReference type="Gene3D" id="1.10.287.470">
    <property type="entry name" value="Helix hairpin bin"/>
    <property type="match status" value="1"/>
</dbReference>
<gene>
    <name evidence="4" type="ORF">HBH39_03520</name>
</gene>
<evidence type="ECO:0000313" key="5">
    <source>
        <dbReference type="Proteomes" id="UP000502608"/>
    </source>
</evidence>
<dbReference type="KEGG" id="saes:HBH39_03520"/>